<dbReference type="InterPro" id="IPR007963">
    <property type="entry name" value="Peptidase_M61_catalytic"/>
</dbReference>
<comment type="caution">
    <text evidence="3">The sequence shown here is derived from an EMBL/GenBank/DDBJ whole genome shotgun (WGS) entry which is preliminary data.</text>
</comment>
<dbReference type="Pfam" id="PF17899">
    <property type="entry name" value="Peptidase_M61_N"/>
    <property type="match status" value="1"/>
</dbReference>
<proteinExistence type="predicted"/>
<evidence type="ECO:0000313" key="4">
    <source>
        <dbReference type="Proteomes" id="UP001157439"/>
    </source>
</evidence>
<accession>A0AA37WYP3</accession>
<organism evidence="3 4">
    <name type="scientific">Paraferrimonas haliotis</name>
    <dbReference type="NCBI Taxonomy" id="2013866"/>
    <lineage>
        <taxon>Bacteria</taxon>
        <taxon>Pseudomonadati</taxon>
        <taxon>Pseudomonadota</taxon>
        <taxon>Gammaproteobacteria</taxon>
        <taxon>Alteromonadales</taxon>
        <taxon>Ferrimonadaceae</taxon>
        <taxon>Paraferrimonas</taxon>
    </lineage>
</organism>
<dbReference type="InterPro" id="IPR027268">
    <property type="entry name" value="Peptidase_M4/M1_CTD_sf"/>
</dbReference>
<dbReference type="RefSeq" id="WP_095500321.1">
    <property type="nucleotide sequence ID" value="NZ_BSPO01000003.1"/>
</dbReference>
<dbReference type="EMBL" id="BSPO01000003">
    <property type="protein sequence ID" value="GLS84709.1"/>
    <property type="molecule type" value="Genomic_DNA"/>
</dbReference>
<feature type="domain" description="Peptidase M61 N-terminal" evidence="2">
    <location>
        <begin position="3"/>
        <end position="172"/>
    </location>
</feature>
<dbReference type="InterPro" id="IPR040756">
    <property type="entry name" value="Peptidase_M61_N"/>
</dbReference>
<gene>
    <name evidence="3" type="ORF">GCM10007894_26860</name>
</gene>
<feature type="domain" description="Peptidase M61 catalytic" evidence="1">
    <location>
        <begin position="267"/>
        <end position="382"/>
    </location>
</feature>
<dbReference type="InterPro" id="IPR036034">
    <property type="entry name" value="PDZ_sf"/>
</dbReference>
<dbReference type="PIRSF" id="PIRSF016493">
    <property type="entry name" value="Glycyl_aminpptds"/>
    <property type="match status" value="1"/>
</dbReference>
<dbReference type="Pfam" id="PF05299">
    <property type="entry name" value="Peptidase_M61"/>
    <property type="match status" value="1"/>
</dbReference>
<dbReference type="Gene3D" id="2.30.42.10">
    <property type="match status" value="1"/>
</dbReference>
<evidence type="ECO:0000259" key="1">
    <source>
        <dbReference type="Pfam" id="PF05299"/>
    </source>
</evidence>
<reference evidence="3 4" key="1">
    <citation type="journal article" date="2014" name="Int. J. Syst. Evol. Microbiol.">
        <title>Complete genome sequence of Corynebacterium casei LMG S-19264T (=DSM 44701T), isolated from a smear-ripened cheese.</title>
        <authorList>
            <consortium name="US DOE Joint Genome Institute (JGI-PGF)"/>
            <person name="Walter F."/>
            <person name="Albersmeier A."/>
            <person name="Kalinowski J."/>
            <person name="Ruckert C."/>
        </authorList>
    </citation>
    <scope>NUCLEOTIDE SEQUENCE [LARGE SCALE GENOMIC DNA]</scope>
    <source>
        <strain evidence="3 4">NBRC 112785</strain>
    </source>
</reference>
<evidence type="ECO:0000313" key="3">
    <source>
        <dbReference type="EMBL" id="GLS84709.1"/>
    </source>
</evidence>
<dbReference type="SUPFAM" id="SSF55486">
    <property type="entry name" value="Metalloproteases ('zincins'), catalytic domain"/>
    <property type="match status" value="1"/>
</dbReference>
<dbReference type="Proteomes" id="UP001157439">
    <property type="component" value="Unassembled WGS sequence"/>
</dbReference>
<dbReference type="InterPro" id="IPR024191">
    <property type="entry name" value="Peptidase_M61"/>
</dbReference>
<dbReference type="Gene3D" id="1.10.390.10">
    <property type="entry name" value="Neutral Protease Domain 2"/>
    <property type="match status" value="1"/>
</dbReference>
<dbReference type="AlphaFoldDB" id="A0AA37WYP3"/>
<evidence type="ECO:0000259" key="2">
    <source>
        <dbReference type="Pfam" id="PF17899"/>
    </source>
</evidence>
<keyword evidence="4" id="KW-1185">Reference proteome</keyword>
<protein>
    <submittedName>
        <fullName evidence="3">Peptidase M61</fullName>
    </submittedName>
</protein>
<dbReference type="SUPFAM" id="SSF50156">
    <property type="entry name" value="PDZ domain-like"/>
    <property type="match status" value="1"/>
</dbReference>
<dbReference type="Gene3D" id="2.60.40.3650">
    <property type="match status" value="1"/>
</dbReference>
<name>A0AA37WYP3_9GAMM</name>
<sequence>MIHYRILPVDPSAHLFEVSLTLPANAEHTELWLPSWIPGSYMIRDFCRNLINVKAYSDAGALDFEQTDKQTFVVAPCSHSFTVNYQVYAWDLSVRTAHLDQTHGFFNGTSVFLAVKGSEDKAVTLTIDLPEQYPHWKLASSLTRVSGNKWGGGTFRADNFDELIDHPVEMGELDICEFSVLDTPHALVINGKHKADIARICADLAKICQYQIELFGGQAPFDSYLFLTTLVNQGFGGLEHRASTALICSRSDLIGFGQESSSGYTTFLSLCSHEYFHSWNVKRLKPAEFVPYQLQQESYTKQLWAYEGITSYYDDWILYRCGLINAEAYLDLLAQTMTRVMRGSGRFKQTLRQSSFNAWTKFYKQDENAANAIVSYYTKGAMFALLLDLAMIERSEGQVNLDTLLSTLYQDFALQGLGTLDDSHQTVAEKLCGCSLADVFAYLDSCDDLPLAEALESVGVTLSMRSRTGEQDKGGRTQLMPIRVDSGMTVKAHPKGVQVVTVSQGEAAHLAGLAAGDVIIALDNEAADGQLLQRLQHYPLDAALDIHWFRDELLMQGKLAIKKAPQTTVELTLADVSKTRLWLRR</sequence>